<evidence type="ECO:0000313" key="6">
    <source>
        <dbReference type="Proteomes" id="UP000308652"/>
    </source>
</evidence>
<feature type="region of interest" description="Disordered" evidence="3">
    <location>
        <begin position="1"/>
        <end position="23"/>
    </location>
</feature>
<dbReference type="PROSITE" id="PS00455">
    <property type="entry name" value="AMP_BINDING"/>
    <property type="match status" value="1"/>
</dbReference>
<dbReference type="Gene3D" id="3.40.50.12780">
    <property type="entry name" value="N-terminal domain of ligase-like"/>
    <property type="match status" value="1"/>
</dbReference>
<dbReference type="AlphaFoldDB" id="A0A5C3M4U7"/>
<dbReference type="InterPro" id="IPR036291">
    <property type="entry name" value="NAD(P)-bd_dom_sf"/>
</dbReference>
<dbReference type="GO" id="GO:0031177">
    <property type="term" value="F:phosphopantetheine binding"/>
    <property type="evidence" value="ECO:0007669"/>
    <property type="project" value="InterPro"/>
</dbReference>
<evidence type="ECO:0000259" key="4">
    <source>
        <dbReference type="SMART" id="SM00823"/>
    </source>
</evidence>
<evidence type="ECO:0000256" key="1">
    <source>
        <dbReference type="ARBA" id="ARBA00022450"/>
    </source>
</evidence>
<dbReference type="SUPFAM" id="SSF56801">
    <property type="entry name" value="Acetyl-CoA synthetase-like"/>
    <property type="match status" value="1"/>
</dbReference>
<proteinExistence type="predicted"/>
<dbReference type="InterPro" id="IPR051414">
    <property type="entry name" value="Adenylate-forming_Reductase"/>
</dbReference>
<name>A0A5C3M4U7_9AGAR</name>
<sequence length="1082" mass="119660">MPVSKGFLSSPSSTQCLTSETFSPPPLDGSLTLPELYDWHLEHTKHRLFTYSNDDNYTESISWAQAVNAIHAGAVFIKDVLQWRQPEISPVVGIIALSDTLTYFSMIVGVMRANMIVFPISPRNSAAAIAYIISKTGIAHILVSREHAMVNLVESSTAILEKDYPNVARPGISHMPLFEDLFGKQVAENEVPLFERKNPDDILFYLHSSGSTSFPKPIAWTNLNTSQLALIPYFGERDLCGKIVSAHAVPMFHGMGFMQIAWAASCGLVVSVFEPKSPAQVPTPDGLFKAAVATNTDLIFCVPAFIEAWSNKPDCIKWLSTCDGLVYGGGALNKEVGDKMRLQGVSIFSVYGSTEGGVMSRILPAAVDTDWDYFEFSGHINAHMLPHGNDTFELILVSNEFHAPAVFNTKINGIDSYATSDLLTPHPTKPGFWRVYGRADDQITHNTGEKTNPGPLENMINQDPHVMSCVVFGSGHFQIGVIIDPKPAYKFDPSNETKLAAFRNKIWPTIQRANSFAPQHSRLFKEMIIVATPSKPFQYTAKNTTRRHATIIEYQSKIDALYQSVEASSQDDVIIPVIWDDTTTRIFARSVVLKVLTRKVEDDDDVFQHGCDSLQATWIRNTILRALHNSARIDPRQNVENFVYDHPSISRLTDFIITLTSGTVVRREDIPWRLEKVAHMHQMVERYSVDFTTSQISSVHNQNVDGKFAVLVTGTTGALGSAVLAHLVNDESIGCIYALNRPGINSSTDLWKRQEEALLDKGLNASAILNSRKVELLEGDLTLPGLGLSEAVYEKLHSVTHIIHIAWTVDFNRSLVSFEPDITGLRNLLDLSLGSHLSGGPRFIFISSIAVLQGLGKGHHNRPHAEIPVAADTAVSTGYIESKWVAEEILTKAPLSSIIVRLGQLSGAPNGSWNTKEWLPALVKSAKAVGFIPTDDSKISWIPLDVAARSLVDLLKADLDENTKTIHLVHPSPISWSMVARVFSSDLSIPLLPFLEWSSKLQEFAALTAPHQETKAQEVPVLKLLPFFHNMALNWKNMGSQMTSTTQATALSSALADAANVPLAEEDVRTWIEYWRRVEFLN</sequence>
<evidence type="ECO:0000256" key="2">
    <source>
        <dbReference type="ARBA" id="ARBA00022553"/>
    </source>
</evidence>
<dbReference type="InterPro" id="IPR020806">
    <property type="entry name" value="PKS_PP-bd"/>
</dbReference>
<dbReference type="PANTHER" id="PTHR43439">
    <property type="entry name" value="PHENYLACETATE-COENZYME A LIGASE"/>
    <property type="match status" value="1"/>
</dbReference>
<organism evidence="5 6">
    <name type="scientific">Crucibulum laeve</name>
    <dbReference type="NCBI Taxonomy" id="68775"/>
    <lineage>
        <taxon>Eukaryota</taxon>
        <taxon>Fungi</taxon>
        <taxon>Dikarya</taxon>
        <taxon>Basidiomycota</taxon>
        <taxon>Agaricomycotina</taxon>
        <taxon>Agaricomycetes</taxon>
        <taxon>Agaricomycetidae</taxon>
        <taxon>Agaricales</taxon>
        <taxon>Agaricineae</taxon>
        <taxon>Nidulariaceae</taxon>
        <taxon>Crucibulum</taxon>
    </lineage>
</organism>
<dbReference type="EMBL" id="ML213599">
    <property type="protein sequence ID" value="TFK39396.1"/>
    <property type="molecule type" value="Genomic_DNA"/>
</dbReference>
<keyword evidence="6" id="KW-1185">Reference proteome</keyword>
<evidence type="ECO:0000313" key="5">
    <source>
        <dbReference type="EMBL" id="TFK39396.1"/>
    </source>
</evidence>
<dbReference type="InterPro" id="IPR000873">
    <property type="entry name" value="AMP-dep_synth/lig_dom"/>
</dbReference>
<dbReference type="InterPro" id="IPR020845">
    <property type="entry name" value="AMP-binding_CS"/>
</dbReference>
<dbReference type="InterPro" id="IPR042099">
    <property type="entry name" value="ANL_N_sf"/>
</dbReference>
<keyword evidence="1" id="KW-0596">Phosphopantetheine</keyword>
<dbReference type="OrthoDB" id="429813at2759"/>
<dbReference type="PANTHER" id="PTHR43439:SF2">
    <property type="entry name" value="ENZYME, PUTATIVE (JCVI)-RELATED"/>
    <property type="match status" value="1"/>
</dbReference>
<dbReference type="SUPFAM" id="SSF51735">
    <property type="entry name" value="NAD(P)-binding Rossmann-fold domains"/>
    <property type="match status" value="1"/>
</dbReference>
<dbReference type="Pfam" id="PF23562">
    <property type="entry name" value="AMP-binding_C_3"/>
    <property type="match status" value="1"/>
</dbReference>
<protein>
    <submittedName>
        <fullName evidence="5">Acetyl-CoA synthetase-like protein</fullName>
    </submittedName>
</protein>
<evidence type="ECO:0000256" key="3">
    <source>
        <dbReference type="SAM" id="MobiDB-lite"/>
    </source>
</evidence>
<gene>
    <name evidence="5" type="ORF">BDQ12DRAFT_681715</name>
</gene>
<dbReference type="Proteomes" id="UP000308652">
    <property type="component" value="Unassembled WGS sequence"/>
</dbReference>
<dbReference type="Gene3D" id="3.40.50.720">
    <property type="entry name" value="NAD(P)-binding Rossmann-like Domain"/>
    <property type="match status" value="1"/>
</dbReference>
<reference evidence="5 6" key="1">
    <citation type="journal article" date="2019" name="Nat. Ecol. Evol.">
        <title>Megaphylogeny resolves global patterns of mushroom evolution.</title>
        <authorList>
            <person name="Varga T."/>
            <person name="Krizsan K."/>
            <person name="Foldi C."/>
            <person name="Dima B."/>
            <person name="Sanchez-Garcia M."/>
            <person name="Sanchez-Ramirez S."/>
            <person name="Szollosi G.J."/>
            <person name="Szarkandi J.G."/>
            <person name="Papp V."/>
            <person name="Albert L."/>
            <person name="Andreopoulos W."/>
            <person name="Angelini C."/>
            <person name="Antonin V."/>
            <person name="Barry K.W."/>
            <person name="Bougher N.L."/>
            <person name="Buchanan P."/>
            <person name="Buyck B."/>
            <person name="Bense V."/>
            <person name="Catcheside P."/>
            <person name="Chovatia M."/>
            <person name="Cooper J."/>
            <person name="Damon W."/>
            <person name="Desjardin D."/>
            <person name="Finy P."/>
            <person name="Geml J."/>
            <person name="Haridas S."/>
            <person name="Hughes K."/>
            <person name="Justo A."/>
            <person name="Karasinski D."/>
            <person name="Kautmanova I."/>
            <person name="Kiss B."/>
            <person name="Kocsube S."/>
            <person name="Kotiranta H."/>
            <person name="LaButti K.M."/>
            <person name="Lechner B.E."/>
            <person name="Liimatainen K."/>
            <person name="Lipzen A."/>
            <person name="Lukacs Z."/>
            <person name="Mihaltcheva S."/>
            <person name="Morgado L.N."/>
            <person name="Niskanen T."/>
            <person name="Noordeloos M.E."/>
            <person name="Ohm R.A."/>
            <person name="Ortiz-Santana B."/>
            <person name="Ovrebo C."/>
            <person name="Racz N."/>
            <person name="Riley R."/>
            <person name="Savchenko A."/>
            <person name="Shiryaev A."/>
            <person name="Soop K."/>
            <person name="Spirin V."/>
            <person name="Szebenyi C."/>
            <person name="Tomsovsky M."/>
            <person name="Tulloss R.E."/>
            <person name="Uehling J."/>
            <person name="Grigoriev I.V."/>
            <person name="Vagvolgyi C."/>
            <person name="Papp T."/>
            <person name="Martin F.M."/>
            <person name="Miettinen O."/>
            <person name="Hibbett D.S."/>
            <person name="Nagy L.G."/>
        </authorList>
    </citation>
    <scope>NUCLEOTIDE SEQUENCE [LARGE SCALE GENOMIC DNA]</scope>
    <source>
        <strain evidence="5 6">CBS 166.37</strain>
    </source>
</reference>
<feature type="compositionally biased region" description="Polar residues" evidence="3">
    <location>
        <begin position="7"/>
        <end position="22"/>
    </location>
</feature>
<dbReference type="STRING" id="68775.A0A5C3M4U7"/>
<dbReference type="Pfam" id="PF00501">
    <property type="entry name" value="AMP-binding"/>
    <property type="match status" value="1"/>
</dbReference>
<accession>A0A5C3M4U7</accession>
<dbReference type="Pfam" id="PF07993">
    <property type="entry name" value="NAD_binding_4"/>
    <property type="match status" value="1"/>
</dbReference>
<feature type="domain" description="Polyketide synthase-like phosphopantetheine-binding" evidence="4">
    <location>
        <begin position="582"/>
        <end position="660"/>
    </location>
</feature>
<dbReference type="SMART" id="SM00823">
    <property type="entry name" value="PKS_PP"/>
    <property type="match status" value="1"/>
</dbReference>
<keyword evidence="2" id="KW-0597">Phosphoprotein</keyword>
<dbReference type="InterPro" id="IPR013120">
    <property type="entry name" value="FAR_NAD-bd"/>
</dbReference>